<evidence type="ECO:0000256" key="6">
    <source>
        <dbReference type="SAM" id="MobiDB-lite"/>
    </source>
</evidence>
<feature type="region of interest" description="Disordered" evidence="6">
    <location>
        <begin position="1007"/>
        <end position="1040"/>
    </location>
</feature>
<feature type="compositionally biased region" description="Polar residues" evidence="6">
    <location>
        <begin position="795"/>
        <end position="819"/>
    </location>
</feature>
<dbReference type="InterPro" id="IPR027417">
    <property type="entry name" value="P-loop_NTPase"/>
</dbReference>
<name>A0A8X8X924_SALSN</name>
<comment type="similarity">
    <text evidence="4">Belongs to the TRAFAC class myosin-kinesin ATPase superfamily. Kinesin family.</text>
</comment>
<gene>
    <name evidence="8" type="ORF">SASPL_131329</name>
</gene>
<dbReference type="GO" id="GO:0008017">
    <property type="term" value="F:microtubule binding"/>
    <property type="evidence" value="ECO:0007669"/>
    <property type="project" value="InterPro"/>
</dbReference>
<dbReference type="PANTHER" id="PTHR47968">
    <property type="entry name" value="CENTROMERE PROTEIN E"/>
    <property type="match status" value="1"/>
</dbReference>
<dbReference type="Pfam" id="PF00225">
    <property type="entry name" value="Kinesin"/>
    <property type="match status" value="2"/>
</dbReference>
<dbReference type="PRINTS" id="PR00380">
    <property type="entry name" value="KINESINHEAVY"/>
</dbReference>
<dbReference type="CDD" id="cd01374">
    <property type="entry name" value="KISc_CENP_E"/>
    <property type="match status" value="1"/>
</dbReference>
<dbReference type="Proteomes" id="UP000298416">
    <property type="component" value="Unassembled WGS sequence"/>
</dbReference>
<dbReference type="EMBL" id="PNBA02000011">
    <property type="protein sequence ID" value="KAG6408324.1"/>
    <property type="molecule type" value="Genomic_DNA"/>
</dbReference>
<feature type="compositionally biased region" description="Basic and acidic residues" evidence="6">
    <location>
        <begin position="630"/>
        <end position="647"/>
    </location>
</feature>
<feature type="compositionally biased region" description="Polar residues" evidence="6">
    <location>
        <begin position="558"/>
        <end position="569"/>
    </location>
</feature>
<proteinExistence type="inferred from homology"/>
<dbReference type="InterPro" id="IPR036961">
    <property type="entry name" value="Kinesin_motor_dom_sf"/>
</dbReference>
<dbReference type="InterPro" id="IPR019821">
    <property type="entry name" value="Kinesin_motor_CS"/>
</dbReference>
<reference evidence="8" key="1">
    <citation type="submission" date="2018-01" db="EMBL/GenBank/DDBJ databases">
        <authorList>
            <person name="Mao J.F."/>
        </authorList>
    </citation>
    <scope>NUCLEOTIDE SEQUENCE</scope>
    <source>
        <strain evidence="8">Huo1</strain>
        <tissue evidence="8">Leaf</tissue>
    </source>
</reference>
<feature type="binding site" evidence="4">
    <location>
        <begin position="129"/>
        <end position="136"/>
    </location>
    <ligand>
        <name>ATP</name>
        <dbReference type="ChEBI" id="CHEBI:30616"/>
    </ligand>
</feature>
<dbReference type="Gene3D" id="3.40.850.10">
    <property type="entry name" value="Kinesin motor domain"/>
    <property type="match status" value="1"/>
</dbReference>
<protein>
    <recommendedName>
        <fullName evidence="7">Kinesin motor domain-containing protein</fullName>
    </recommendedName>
</protein>
<dbReference type="PROSITE" id="PS50067">
    <property type="entry name" value="KINESIN_MOTOR_2"/>
    <property type="match status" value="1"/>
</dbReference>
<dbReference type="GO" id="GO:0005524">
    <property type="term" value="F:ATP binding"/>
    <property type="evidence" value="ECO:0007669"/>
    <property type="project" value="UniProtKB-UniRule"/>
</dbReference>
<dbReference type="InterPro" id="IPR001752">
    <property type="entry name" value="Kinesin_motor_dom"/>
</dbReference>
<feature type="region of interest" description="Disordered" evidence="6">
    <location>
        <begin position="600"/>
        <end position="654"/>
    </location>
</feature>
<evidence type="ECO:0000259" key="7">
    <source>
        <dbReference type="PROSITE" id="PS50067"/>
    </source>
</evidence>
<dbReference type="GO" id="GO:0003777">
    <property type="term" value="F:microtubule motor activity"/>
    <property type="evidence" value="ECO:0007669"/>
    <property type="project" value="InterPro"/>
</dbReference>
<accession>A0A8X8X924</accession>
<feature type="region of interest" description="Disordered" evidence="6">
    <location>
        <begin position="795"/>
        <end position="823"/>
    </location>
</feature>
<organism evidence="8">
    <name type="scientific">Salvia splendens</name>
    <name type="common">Scarlet sage</name>
    <dbReference type="NCBI Taxonomy" id="180675"/>
    <lineage>
        <taxon>Eukaryota</taxon>
        <taxon>Viridiplantae</taxon>
        <taxon>Streptophyta</taxon>
        <taxon>Embryophyta</taxon>
        <taxon>Tracheophyta</taxon>
        <taxon>Spermatophyta</taxon>
        <taxon>Magnoliopsida</taxon>
        <taxon>eudicotyledons</taxon>
        <taxon>Gunneridae</taxon>
        <taxon>Pentapetalae</taxon>
        <taxon>asterids</taxon>
        <taxon>lamiids</taxon>
        <taxon>Lamiales</taxon>
        <taxon>Lamiaceae</taxon>
        <taxon>Nepetoideae</taxon>
        <taxon>Mentheae</taxon>
        <taxon>Salviinae</taxon>
        <taxon>Salvia</taxon>
        <taxon>Salvia subgen. Calosphace</taxon>
        <taxon>core Calosphace</taxon>
    </lineage>
</organism>
<evidence type="ECO:0000256" key="4">
    <source>
        <dbReference type="PROSITE-ProRule" id="PRU00283"/>
    </source>
</evidence>
<keyword evidence="3 4" id="KW-0505">Motor protein</keyword>
<dbReference type="PANTHER" id="PTHR47968:SF33">
    <property type="entry name" value="KINESIN-LIKE PROTEIN KIN-7C, MITOCHONDRIAL ISOFORM X1"/>
    <property type="match status" value="1"/>
</dbReference>
<comment type="caution">
    <text evidence="8">The sequence shown here is derived from an EMBL/GenBank/DDBJ whole genome shotgun (WGS) entry which is preliminary data.</text>
</comment>
<keyword evidence="9" id="KW-1185">Reference proteome</keyword>
<evidence type="ECO:0000313" key="9">
    <source>
        <dbReference type="Proteomes" id="UP000298416"/>
    </source>
</evidence>
<feature type="region of interest" description="Disordered" evidence="6">
    <location>
        <begin position="1"/>
        <end position="50"/>
    </location>
</feature>
<feature type="region of interest" description="Disordered" evidence="6">
    <location>
        <begin position="550"/>
        <end position="569"/>
    </location>
</feature>
<feature type="coiled-coil region" evidence="5">
    <location>
        <begin position="1053"/>
        <end position="1080"/>
    </location>
</feature>
<dbReference type="PROSITE" id="PS00411">
    <property type="entry name" value="KINESIN_MOTOR_1"/>
    <property type="match status" value="1"/>
</dbReference>
<evidence type="ECO:0000256" key="2">
    <source>
        <dbReference type="ARBA" id="ARBA00022840"/>
    </source>
</evidence>
<dbReference type="InterPro" id="IPR027640">
    <property type="entry name" value="Kinesin-like_fam"/>
</dbReference>
<dbReference type="GO" id="GO:0007018">
    <property type="term" value="P:microtubule-based movement"/>
    <property type="evidence" value="ECO:0007669"/>
    <property type="project" value="InterPro"/>
</dbReference>
<keyword evidence="5" id="KW-0175">Coiled coil</keyword>
<dbReference type="SUPFAM" id="SSF52540">
    <property type="entry name" value="P-loop containing nucleoside triphosphate hydrolases"/>
    <property type="match status" value="1"/>
</dbReference>
<keyword evidence="1 4" id="KW-0547">Nucleotide-binding</keyword>
<feature type="coiled-coil region" evidence="5">
    <location>
        <begin position="421"/>
        <end position="508"/>
    </location>
</feature>
<sequence>MASASASAFRRSSISPFRARKPPPPPPSRPVTPSSRQSAPPPPAKAKENITVTVRFRPLSAREIGKGDEVAWYADGDYTVRNEFNSDISYGFDKVFGPATTTRQVYDVAAQHVVNGAMEGINGTVFAYGVTSSGKTHTMHGEQKSPGIIPQAIKDVFGIIQETPGREFLLRVSYLEIYNEVSFIICKLEVFRFVFDYLFHMRWDLRTNIIHPESFSEVHFQTLIVELCFQLEVINDLLNPTGQNLRIREDSQGTFVEGIKEEVVLSPAHALSLIASGEEHRHVGSNNFNLLSSRSHTIFTLTVESNLRGDIEGEEVTLSQLHLIDLAGSESSKTETTGLRRKEGSYINKSLLTLGTVISKLTDGKSTHVPYRDSKLTRLLQSSLSGHGLVSLICTVTPASSNTEETHNTLKFAQRSKHVEIKASQNKILDEKSLIKKYQNEISKLKQELQQLKSGMTDKENQTAPSQEDLVNLKLQLEESKIKLQSRLEEEEQAKAALMGRIQRLTKLILVSTKTTIQPNSVEKTSHWRRHSFAEDELAYLPDRKRESITDDAGSIDSEISNDGRSDTANIDDLVRDYRKNRRRGMLDWFKVKKPENVFGTSLNTGRESSASGSPASSSKSSQPRIMFSDLKDAQRRSISRKGEDAARAGSFPDRTQAGDLFSAAIGVQRLPPTGSTITDQMDLFHEQIEMLAGEVAFSTSSLKRLSEQAAKSPGDSYLLENMQKLKDEIREKKRQIRVLEQRVIDSVETSPYGSSNLGTPQNLPRLATQLHEKTFELETMGATEMQETVSLLSQQPDSLMSNKESSADSSTTRENSYGDSFDMKNGRGDVLNSCDETSLDKNTPTSFGSLNRDIFNHGNGKECICGAFTKSQLLAQVGIFRLCSLCGQCEYTADSFFARILHIITLSESDHSTVLSQAAEIESLKQDKVRLVEDKDGLEIHCQKQTEEASYAKELAAAAAVELRNLAEEVTKLSYQNGKLTADLAAGTDTRSKSKFCQKYAPVDMKQNVMSGSQSDTRSRKQQDRLSMEELEQELSARHQREASLVAALSERDKVEADLRKRLDEAKRHEEKLENELANMWVLVANIRKSTAASDETRQLNGVLPFPHGQTLTKFHENEESEIAEDACSFDELKVRYQSERRKFKHLDGLNMRSKGSDYLS</sequence>
<evidence type="ECO:0000256" key="3">
    <source>
        <dbReference type="ARBA" id="ARBA00023175"/>
    </source>
</evidence>
<dbReference type="AlphaFoldDB" id="A0A8X8X924"/>
<feature type="compositionally biased region" description="Basic and acidic residues" evidence="6">
    <location>
        <begin position="1018"/>
        <end position="1029"/>
    </location>
</feature>
<feature type="compositionally biased region" description="Low complexity" evidence="6">
    <location>
        <begin position="609"/>
        <end position="622"/>
    </location>
</feature>
<keyword evidence="2 4" id="KW-0067">ATP-binding</keyword>
<reference evidence="8" key="2">
    <citation type="submission" date="2020-08" db="EMBL/GenBank/DDBJ databases">
        <title>Plant Genome Project.</title>
        <authorList>
            <person name="Zhang R.-G."/>
        </authorList>
    </citation>
    <scope>NUCLEOTIDE SEQUENCE</scope>
    <source>
        <strain evidence="8">Huo1</strain>
        <tissue evidence="8">Leaf</tissue>
    </source>
</reference>
<evidence type="ECO:0000313" key="8">
    <source>
        <dbReference type="EMBL" id="KAG6408324.1"/>
    </source>
</evidence>
<dbReference type="SMART" id="SM00129">
    <property type="entry name" value="KISc"/>
    <property type="match status" value="1"/>
</dbReference>
<evidence type="ECO:0000256" key="5">
    <source>
        <dbReference type="SAM" id="Coils"/>
    </source>
</evidence>
<feature type="compositionally biased region" description="Low complexity" evidence="6">
    <location>
        <begin position="1"/>
        <end position="17"/>
    </location>
</feature>
<evidence type="ECO:0000256" key="1">
    <source>
        <dbReference type="ARBA" id="ARBA00022741"/>
    </source>
</evidence>
<feature type="domain" description="Kinesin motor" evidence="7">
    <location>
        <begin position="49"/>
        <end position="419"/>
    </location>
</feature>